<evidence type="ECO:0000313" key="2">
    <source>
        <dbReference type="Proteomes" id="UP000887577"/>
    </source>
</evidence>
<accession>A0A914YF25</accession>
<dbReference type="AlphaFoldDB" id="A0A914YF25"/>
<evidence type="ECO:0000313" key="3">
    <source>
        <dbReference type="WBParaSite" id="PSU_v2.g18055.t1"/>
    </source>
</evidence>
<protein>
    <submittedName>
        <fullName evidence="3">Uncharacterized protein</fullName>
    </submittedName>
</protein>
<reference evidence="3" key="1">
    <citation type="submission" date="2022-11" db="UniProtKB">
        <authorList>
            <consortium name="WormBaseParasite"/>
        </authorList>
    </citation>
    <scope>IDENTIFICATION</scope>
</reference>
<evidence type="ECO:0000256" key="1">
    <source>
        <dbReference type="SAM" id="MobiDB-lite"/>
    </source>
</evidence>
<organism evidence="2 3">
    <name type="scientific">Panagrolaimus superbus</name>
    <dbReference type="NCBI Taxonomy" id="310955"/>
    <lineage>
        <taxon>Eukaryota</taxon>
        <taxon>Metazoa</taxon>
        <taxon>Ecdysozoa</taxon>
        <taxon>Nematoda</taxon>
        <taxon>Chromadorea</taxon>
        <taxon>Rhabditida</taxon>
        <taxon>Tylenchina</taxon>
        <taxon>Panagrolaimomorpha</taxon>
        <taxon>Panagrolaimoidea</taxon>
        <taxon>Panagrolaimidae</taxon>
        <taxon>Panagrolaimus</taxon>
    </lineage>
</organism>
<dbReference type="WBParaSite" id="PSU_v2.g18055.t1">
    <property type="protein sequence ID" value="PSU_v2.g18055.t1"/>
    <property type="gene ID" value="PSU_v2.g18055"/>
</dbReference>
<feature type="region of interest" description="Disordered" evidence="1">
    <location>
        <begin position="113"/>
        <end position="132"/>
    </location>
</feature>
<dbReference type="Proteomes" id="UP000887577">
    <property type="component" value="Unplaced"/>
</dbReference>
<name>A0A914YF25_9BILA</name>
<proteinExistence type="predicted"/>
<sequence>MTQRIINPRTLLQTVSGLNLTLNGETNEIELINIKTTNMITSFDILLGRDMIKLWTNKVKLLKIMFKLDQPLVKQDVNVALTENFDNKFSDHTVTQTCETVNGHELTQRLSVDQYEPPSKIPEQENPLTGEP</sequence>
<keyword evidence="2" id="KW-1185">Reference proteome</keyword>